<name>A0A368YJP2_9RHOB</name>
<evidence type="ECO:0000313" key="3">
    <source>
        <dbReference type="Proteomes" id="UP000253345"/>
    </source>
</evidence>
<reference evidence="2 3" key="1">
    <citation type="submission" date="2018-07" db="EMBL/GenBank/DDBJ databases">
        <title>Genomic Encyclopedia of Type Strains, Phase III (KMG-III): the genomes of soil and plant-associated and newly described type strains.</title>
        <authorList>
            <person name="Whitman W."/>
        </authorList>
    </citation>
    <scope>NUCLEOTIDE SEQUENCE [LARGE SCALE GENOMIC DNA]</scope>
    <source>
        <strain evidence="2 3">CECT 8525</strain>
    </source>
</reference>
<gene>
    <name evidence="2" type="ORF">DFP89_11921</name>
</gene>
<keyword evidence="3" id="KW-1185">Reference proteome</keyword>
<dbReference type="RefSeq" id="WP_281271210.1">
    <property type="nucleotide sequence ID" value="NZ_QPJL01000019.1"/>
</dbReference>
<keyword evidence="1" id="KW-0472">Membrane</keyword>
<feature type="transmembrane region" description="Helical" evidence="1">
    <location>
        <begin position="12"/>
        <end position="40"/>
    </location>
</feature>
<dbReference type="EMBL" id="QPJL01000019">
    <property type="protein sequence ID" value="RCW80462.1"/>
    <property type="molecule type" value="Genomic_DNA"/>
</dbReference>
<sequence length="43" mass="4283">MVAADPSLLDLMIALIPAAIAASNPVVVLALGTATMLFGVPSF</sequence>
<evidence type="ECO:0000313" key="2">
    <source>
        <dbReference type="EMBL" id="RCW80462.1"/>
    </source>
</evidence>
<comment type="caution">
    <text evidence="2">The sequence shown here is derived from an EMBL/GenBank/DDBJ whole genome shotgun (WGS) entry which is preliminary data.</text>
</comment>
<keyword evidence="1" id="KW-1133">Transmembrane helix</keyword>
<dbReference type="Proteomes" id="UP000253345">
    <property type="component" value="Unassembled WGS sequence"/>
</dbReference>
<evidence type="ECO:0000256" key="1">
    <source>
        <dbReference type="SAM" id="Phobius"/>
    </source>
</evidence>
<protein>
    <submittedName>
        <fullName evidence="2">Uncharacterized protein</fullName>
    </submittedName>
</protein>
<accession>A0A368YJP2</accession>
<organism evidence="2 3">
    <name type="scientific">Paracoccus lutimaris</name>
    <dbReference type="NCBI Taxonomy" id="1490030"/>
    <lineage>
        <taxon>Bacteria</taxon>
        <taxon>Pseudomonadati</taxon>
        <taxon>Pseudomonadota</taxon>
        <taxon>Alphaproteobacteria</taxon>
        <taxon>Rhodobacterales</taxon>
        <taxon>Paracoccaceae</taxon>
        <taxon>Paracoccus</taxon>
    </lineage>
</organism>
<keyword evidence="1" id="KW-0812">Transmembrane</keyword>
<proteinExistence type="predicted"/>
<dbReference type="AlphaFoldDB" id="A0A368YJP2"/>